<dbReference type="Proteomes" id="UP000270094">
    <property type="component" value="Unassembled WGS sequence"/>
</dbReference>
<dbReference type="EMBL" id="UYYB01096806">
    <property type="protein sequence ID" value="VDM76340.1"/>
    <property type="molecule type" value="Genomic_DNA"/>
</dbReference>
<evidence type="ECO:0000313" key="1">
    <source>
        <dbReference type="EMBL" id="VDM76340.1"/>
    </source>
</evidence>
<gene>
    <name evidence="1" type="ORF">SVUK_LOCUS11338</name>
</gene>
<accession>A0A3P7ITA9</accession>
<keyword evidence="2" id="KW-1185">Reference proteome</keyword>
<organism evidence="1 2">
    <name type="scientific">Strongylus vulgaris</name>
    <name type="common">Blood worm</name>
    <dbReference type="NCBI Taxonomy" id="40348"/>
    <lineage>
        <taxon>Eukaryota</taxon>
        <taxon>Metazoa</taxon>
        <taxon>Ecdysozoa</taxon>
        <taxon>Nematoda</taxon>
        <taxon>Chromadorea</taxon>
        <taxon>Rhabditida</taxon>
        <taxon>Rhabditina</taxon>
        <taxon>Rhabditomorpha</taxon>
        <taxon>Strongyloidea</taxon>
        <taxon>Strongylidae</taxon>
        <taxon>Strongylus</taxon>
    </lineage>
</organism>
<name>A0A3P7ITA9_STRVU</name>
<sequence length="66" mass="7232">MTCESSSDYCYNATADVTQLNEVTMAGTSKMTCESSSDYCYNATADNLTLFEKAKQRAKDLLKVIG</sequence>
<dbReference type="OrthoDB" id="5831811at2759"/>
<evidence type="ECO:0000313" key="2">
    <source>
        <dbReference type="Proteomes" id="UP000270094"/>
    </source>
</evidence>
<protein>
    <submittedName>
        <fullName evidence="1">Uncharacterized protein</fullName>
    </submittedName>
</protein>
<proteinExistence type="predicted"/>
<reference evidence="1 2" key="1">
    <citation type="submission" date="2018-11" db="EMBL/GenBank/DDBJ databases">
        <authorList>
            <consortium name="Pathogen Informatics"/>
        </authorList>
    </citation>
    <scope>NUCLEOTIDE SEQUENCE [LARGE SCALE GENOMIC DNA]</scope>
</reference>
<dbReference type="AlphaFoldDB" id="A0A3P7ITA9"/>